<keyword evidence="5" id="KW-1185">Reference proteome</keyword>
<name>A0ABQ2XYK5_9BURK</name>
<reference evidence="5" key="1">
    <citation type="journal article" date="2019" name="Int. J. Syst. Evol. Microbiol.">
        <title>The Global Catalogue of Microorganisms (GCM) 10K type strain sequencing project: providing services to taxonomists for standard genome sequencing and annotation.</title>
        <authorList>
            <consortium name="The Broad Institute Genomics Platform"/>
            <consortium name="The Broad Institute Genome Sequencing Center for Infectious Disease"/>
            <person name="Wu L."/>
            <person name="Ma J."/>
        </authorList>
    </citation>
    <scope>NUCLEOTIDE SEQUENCE [LARGE SCALE GENOMIC DNA]</scope>
    <source>
        <strain evidence="5">KCTC 23917</strain>
    </source>
</reference>
<gene>
    <name evidence="4" type="primary">phnO</name>
    <name evidence="4" type="ORF">GCM10010946_22490</name>
</gene>
<dbReference type="Gene3D" id="3.40.630.30">
    <property type="match status" value="1"/>
</dbReference>
<keyword evidence="1" id="KW-0808">Transferase</keyword>
<evidence type="ECO:0000313" key="5">
    <source>
        <dbReference type="Proteomes" id="UP000653343"/>
    </source>
</evidence>
<keyword evidence="2" id="KW-0012">Acyltransferase</keyword>
<dbReference type="InterPro" id="IPR050832">
    <property type="entry name" value="Bact_Acetyltransf"/>
</dbReference>
<evidence type="ECO:0000256" key="1">
    <source>
        <dbReference type="ARBA" id="ARBA00022679"/>
    </source>
</evidence>
<dbReference type="Pfam" id="PF00583">
    <property type="entry name" value="Acetyltransf_1"/>
    <property type="match status" value="1"/>
</dbReference>
<evidence type="ECO:0000313" key="4">
    <source>
        <dbReference type="EMBL" id="GGX43483.1"/>
    </source>
</evidence>
<dbReference type="Proteomes" id="UP000653343">
    <property type="component" value="Unassembled WGS sequence"/>
</dbReference>
<dbReference type="PROSITE" id="PS51186">
    <property type="entry name" value="GNAT"/>
    <property type="match status" value="1"/>
</dbReference>
<organism evidence="4 5">
    <name type="scientific">Undibacterium squillarum</name>
    <dbReference type="NCBI Taxonomy" id="1131567"/>
    <lineage>
        <taxon>Bacteria</taxon>
        <taxon>Pseudomonadati</taxon>
        <taxon>Pseudomonadota</taxon>
        <taxon>Betaproteobacteria</taxon>
        <taxon>Burkholderiales</taxon>
        <taxon>Oxalobacteraceae</taxon>
        <taxon>Undibacterium</taxon>
    </lineage>
</organism>
<dbReference type="EMBL" id="BMYU01000005">
    <property type="protein sequence ID" value="GGX43483.1"/>
    <property type="molecule type" value="Genomic_DNA"/>
</dbReference>
<comment type="caution">
    <text evidence="4">The sequence shown here is derived from an EMBL/GenBank/DDBJ whole genome shotgun (WGS) entry which is preliminary data.</text>
</comment>
<dbReference type="InterPro" id="IPR000182">
    <property type="entry name" value="GNAT_dom"/>
</dbReference>
<dbReference type="InterPro" id="IPR016181">
    <property type="entry name" value="Acyl_CoA_acyltransferase"/>
</dbReference>
<dbReference type="PANTHER" id="PTHR43877:SF2">
    <property type="entry name" value="AMINOALKYLPHOSPHONATE N-ACETYLTRANSFERASE-RELATED"/>
    <property type="match status" value="1"/>
</dbReference>
<dbReference type="RefSeq" id="WP_189357292.1">
    <property type="nucleotide sequence ID" value="NZ_BMYU01000005.1"/>
</dbReference>
<dbReference type="PANTHER" id="PTHR43877">
    <property type="entry name" value="AMINOALKYLPHOSPHONATE N-ACETYLTRANSFERASE-RELATED-RELATED"/>
    <property type="match status" value="1"/>
</dbReference>
<dbReference type="CDD" id="cd04301">
    <property type="entry name" value="NAT_SF"/>
    <property type="match status" value="1"/>
</dbReference>
<accession>A0ABQ2XYK5</accession>
<proteinExistence type="predicted"/>
<protein>
    <submittedName>
        <fullName evidence="4">GNAT family N-acetyltransferase</fullName>
    </submittedName>
</protein>
<feature type="domain" description="N-acetyltransferase" evidence="3">
    <location>
        <begin position="5"/>
        <end position="145"/>
    </location>
</feature>
<evidence type="ECO:0000259" key="3">
    <source>
        <dbReference type="PROSITE" id="PS51186"/>
    </source>
</evidence>
<sequence length="145" mass="16300">MSKELQIRDATAADAAEITTLLASLGYPDTEPFIGQRIQTLLLHPDARLLVAEQHGRLYGVLSLHFIPQLALAGDFCRISYFCIGDDVRGQGIGALLEVRATELARARNCDRIEVHCHSRRTDAHRFYARQGYTESPKYLMKSVR</sequence>
<evidence type="ECO:0000256" key="2">
    <source>
        <dbReference type="ARBA" id="ARBA00023315"/>
    </source>
</evidence>
<dbReference type="SUPFAM" id="SSF55729">
    <property type="entry name" value="Acyl-CoA N-acyltransferases (Nat)"/>
    <property type="match status" value="1"/>
</dbReference>